<evidence type="ECO:0000259" key="11">
    <source>
        <dbReference type="Pfam" id="PF22366"/>
    </source>
</evidence>
<keyword evidence="5" id="KW-0809">Transit peptide</keyword>
<dbReference type="PANTHER" id="PTHR43706:SF47">
    <property type="entry name" value="EXTERNAL NADH-UBIQUINONE OXIDOREDUCTASE 1, MITOCHONDRIAL-RELATED"/>
    <property type="match status" value="1"/>
</dbReference>
<dbReference type="PANTHER" id="PTHR43706">
    <property type="entry name" value="NADH DEHYDROGENASE"/>
    <property type="match status" value="1"/>
</dbReference>
<dbReference type="GO" id="GO:0005739">
    <property type="term" value="C:mitochondrion"/>
    <property type="evidence" value="ECO:0007669"/>
    <property type="project" value="TreeGrafter"/>
</dbReference>
<dbReference type="AlphaFoldDB" id="A0AAD5EA40"/>
<keyword evidence="13" id="KW-1185">Reference proteome</keyword>
<dbReference type="EC" id="1.6.5.9" evidence="2"/>
<dbReference type="SUPFAM" id="SSF51905">
    <property type="entry name" value="FAD/NAD(P)-binding domain"/>
    <property type="match status" value="2"/>
</dbReference>
<sequence length="540" mass="60183">MQSTIGSIAQRNMIHGQKLAQWLPRTRPLLKVAMRPYATTTPTGTVTVHKSRWHTMKRIVQFGVVGGIAYSGYVLWDARHPPLQAPFDPEKKTIVILGSGWGSTSLLKSIDTDLYNVVVVSPRNYFLFTPLLPSCTVGTVDIRSIVEPTRFITRHKTREVKVFEAECTEIDPVNKTVTIADNSEIKGSVNTSTIPYDYLVIGVGATNQTFGIKGVQEHALFLKEVWDAQKIRTRLMDCIETAGFPEQAPEEIDRLLHMIVVGGGPTGVEYAAELHDFLVEDLTTWYPELAGKLKITLIEALPNVLPAFSKQLIDYTEASFKEQNITIHTKTMVKEVHDKDITIQQADGSLAKMPYGLLVWATGNTSRPVVRNLMSKFPATQKVGRGLVVDDWMRMEGSDDIYAIGDASASKYAPTAQVASQQGKYLARLFSQLALRDHLEQDIAAMTNEEEKQSKLRRLAKVRNVKPFHYSHQGSLAYIGSDKAIADLPWGSGNVASGGVATYVFWRSVYLSNLFSLRNRSLVATDWIKKNVLGRDISRE</sequence>
<dbReference type="InterPro" id="IPR023753">
    <property type="entry name" value="FAD/NAD-binding_dom"/>
</dbReference>
<comment type="catalytic activity">
    <reaction evidence="8">
        <text>a quinone + NADH + H(+) = a quinol + NAD(+)</text>
        <dbReference type="Rhea" id="RHEA:46160"/>
        <dbReference type="ChEBI" id="CHEBI:15378"/>
        <dbReference type="ChEBI" id="CHEBI:24646"/>
        <dbReference type="ChEBI" id="CHEBI:57540"/>
        <dbReference type="ChEBI" id="CHEBI:57945"/>
        <dbReference type="ChEBI" id="CHEBI:132124"/>
        <dbReference type="EC" id="1.6.5.9"/>
    </reaction>
</comment>
<keyword evidence="4" id="KW-0274">FAD</keyword>
<dbReference type="Proteomes" id="UP001206595">
    <property type="component" value="Unassembled WGS sequence"/>
</dbReference>
<comment type="similarity">
    <text evidence="1">Belongs to the NADH dehydrogenase family.</text>
</comment>
<organism evidence="12 13">
    <name type="scientific">Umbelopsis ramanniana AG</name>
    <dbReference type="NCBI Taxonomy" id="1314678"/>
    <lineage>
        <taxon>Eukaryota</taxon>
        <taxon>Fungi</taxon>
        <taxon>Fungi incertae sedis</taxon>
        <taxon>Mucoromycota</taxon>
        <taxon>Mucoromycotina</taxon>
        <taxon>Umbelopsidomycetes</taxon>
        <taxon>Umbelopsidales</taxon>
        <taxon>Umbelopsidaceae</taxon>
        <taxon>Umbelopsis</taxon>
    </lineage>
</organism>
<evidence type="ECO:0000256" key="1">
    <source>
        <dbReference type="ARBA" id="ARBA00005272"/>
    </source>
</evidence>
<feature type="domain" description="FAD/NAD(P)-binding" evidence="10">
    <location>
        <begin position="93"/>
        <end position="423"/>
    </location>
</feature>
<protein>
    <recommendedName>
        <fullName evidence="2">NADH:ubiquinone reductase (non-electrogenic)</fullName>
        <ecNumber evidence="2">1.6.5.9</ecNumber>
    </recommendedName>
</protein>
<dbReference type="GO" id="GO:0050136">
    <property type="term" value="F:NADH dehydrogenase (quinone) (non-electrogenic) activity"/>
    <property type="evidence" value="ECO:0007669"/>
    <property type="project" value="UniProtKB-EC"/>
</dbReference>
<comment type="catalytic activity">
    <reaction evidence="9">
        <text>a ubiquinone + NADH + H(+) = a ubiquinol + NAD(+)</text>
        <dbReference type="Rhea" id="RHEA:23152"/>
        <dbReference type="Rhea" id="RHEA-COMP:9565"/>
        <dbReference type="Rhea" id="RHEA-COMP:9566"/>
        <dbReference type="ChEBI" id="CHEBI:15378"/>
        <dbReference type="ChEBI" id="CHEBI:16389"/>
        <dbReference type="ChEBI" id="CHEBI:17976"/>
        <dbReference type="ChEBI" id="CHEBI:57540"/>
        <dbReference type="ChEBI" id="CHEBI:57945"/>
    </reaction>
</comment>
<evidence type="ECO:0000256" key="2">
    <source>
        <dbReference type="ARBA" id="ARBA00012637"/>
    </source>
</evidence>
<keyword evidence="7" id="KW-0520">NAD</keyword>
<dbReference type="InterPro" id="IPR045024">
    <property type="entry name" value="NDH-2"/>
</dbReference>
<evidence type="ECO:0000256" key="3">
    <source>
        <dbReference type="ARBA" id="ARBA00022630"/>
    </source>
</evidence>
<reference evidence="12" key="1">
    <citation type="submission" date="2021-06" db="EMBL/GenBank/DDBJ databases">
        <authorList>
            <consortium name="DOE Joint Genome Institute"/>
            <person name="Mondo S.J."/>
            <person name="Amses K.R."/>
            <person name="Simmons D.R."/>
            <person name="Longcore J.E."/>
            <person name="Seto K."/>
            <person name="Alves G.H."/>
            <person name="Bonds A.E."/>
            <person name="Quandt C.A."/>
            <person name="Davis W.J."/>
            <person name="Chang Y."/>
            <person name="Letcher P.M."/>
            <person name="Powell M.J."/>
            <person name="Kuo A."/>
            <person name="Labutti K."/>
            <person name="Pangilinan J."/>
            <person name="Andreopoulos W."/>
            <person name="Tritt A."/>
            <person name="Riley R."/>
            <person name="Hundley H."/>
            <person name="Johnson J."/>
            <person name="Lipzen A."/>
            <person name="Barry K."/>
            <person name="Berbee M.L."/>
            <person name="Buchler N.E."/>
            <person name="Grigoriev I.V."/>
            <person name="Spatafora J.W."/>
            <person name="Stajich J.E."/>
            <person name="James T.Y."/>
        </authorList>
    </citation>
    <scope>NUCLEOTIDE SEQUENCE</scope>
    <source>
        <strain evidence="12">AG</strain>
    </source>
</reference>
<evidence type="ECO:0000313" key="12">
    <source>
        <dbReference type="EMBL" id="KAI8579684.1"/>
    </source>
</evidence>
<dbReference type="InterPro" id="IPR054585">
    <property type="entry name" value="NDH2-like_C"/>
</dbReference>
<dbReference type="Pfam" id="PF07992">
    <property type="entry name" value="Pyr_redox_2"/>
    <property type="match status" value="1"/>
</dbReference>
<dbReference type="PRINTS" id="PR00368">
    <property type="entry name" value="FADPNR"/>
</dbReference>
<accession>A0AAD5EA40</accession>
<evidence type="ECO:0000313" key="13">
    <source>
        <dbReference type="Proteomes" id="UP001206595"/>
    </source>
</evidence>
<feature type="domain" description="External alternative NADH-ubiquinone oxidoreductase-like C-terminal" evidence="11">
    <location>
        <begin position="472"/>
        <end position="536"/>
    </location>
</feature>
<keyword evidence="6" id="KW-0560">Oxidoreductase</keyword>
<evidence type="ECO:0000256" key="6">
    <source>
        <dbReference type="ARBA" id="ARBA00023002"/>
    </source>
</evidence>
<gene>
    <name evidence="12" type="ORF">K450DRAFT_241013</name>
</gene>
<reference evidence="12" key="2">
    <citation type="journal article" date="2022" name="Proc. Natl. Acad. Sci. U.S.A.">
        <title>Diploid-dominant life cycles characterize the early evolution of Fungi.</title>
        <authorList>
            <person name="Amses K.R."/>
            <person name="Simmons D.R."/>
            <person name="Longcore J.E."/>
            <person name="Mondo S.J."/>
            <person name="Seto K."/>
            <person name="Jeronimo G.H."/>
            <person name="Bonds A.E."/>
            <person name="Quandt C.A."/>
            <person name="Davis W.J."/>
            <person name="Chang Y."/>
            <person name="Federici B.A."/>
            <person name="Kuo A."/>
            <person name="LaButti K."/>
            <person name="Pangilinan J."/>
            <person name="Andreopoulos W."/>
            <person name="Tritt A."/>
            <person name="Riley R."/>
            <person name="Hundley H."/>
            <person name="Johnson J."/>
            <person name="Lipzen A."/>
            <person name="Barry K."/>
            <person name="Lang B.F."/>
            <person name="Cuomo C.A."/>
            <person name="Buchler N.E."/>
            <person name="Grigoriev I.V."/>
            <person name="Spatafora J.W."/>
            <person name="Stajich J.E."/>
            <person name="James T.Y."/>
        </authorList>
    </citation>
    <scope>NUCLEOTIDE SEQUENCE</scope>
    <source>
        <strain evidence="12">AG</strain>
    </source>
</reference>
<comment type="caution">
    <text evidence="12">The sequence shown here is derived from an EMBL/GenBank/DDBJ whole genome shotgun (WGS) entry which is preliminary data.</text>
</comment>
<dbReference type="Gene3D" id="3.50.50.100">
    <property type="match status" value="1"/>
</dbReference>
<keyword evidence="3" id="KW-0285">Flavoprotein</keyword>
<dbReference type="InterPro" id="IPR036188">
    <property type="entry name" value="FAD/NAD-bd_sf"/>
</dbReference>
<evidence type="ECO:0000256" key="9">
    <source>
        <dbReference type="ARBA" id="ARBA00049010"/>
    </source>
</evidence>
<dbReference type="EMBL" id="MU620918">
    <property type="protein sequence ID" value="KAI8579684.1"/>
    <property type="molecule type" value="Genomic_DNA"/>
</dbReference>
<evidence type="ECO:0000259" key="10">
    <source>
        <dbReference type="Pfam" id="PF07992"/>
    </source>
</evidence>
<evidence type="ECO:0000256" key="8">
    <source>
        <dbReference type="ARBA" id="ARBA00047599"/>
    </source>
</evidence>
<proteinExistence type="inferred from homology"/>
<evidence type="ECO:0000256" key="7">
    <source>
        <dbReference type="ARBA" id="ARBA00023027"/>
    </source>
</evidence>
<name>A0AAD5EA40_UMBRA</name>
<evidence type="ECO:0000256" key="5">
    <source>
        <dbReference type="ARBA" id="ARBA00022946"/>
    </source>
</evidence>
<dbReference type="GeneID" id="75914370"/>
<dbReference type="Pfam" id="PF22366">
    <property type="entry name" value="NDH2_C"/>
    <property type="match status" value="1"/>
</dbReference>
<dbReference type="RefSeq" id="XP_051444688.1">
    <property type="nucleotide sequence ID" value="XM_051589025.1"/>
</dbReference>
<evidence type="ECO:0000256" key="4">
    <source>
        <dbReference type="ARBA" id="ARBA00022827"/>
    </source>
</evidence>